<evidence type="ECO:0000256" key="5">
    <source>
        <dbReference type="ARBA" id="ARBA00048142"/>
    </source>
</evidence>
<evidence type="ECO:0000313" key="9">
    <source>
        <dbReference type="Proteomes" id="UP000275225"/>
    </source>
</evidence>
<protein>
    <recommendedName>
        <fullName evidence="2">L-glutamate gamma-semialdehyde dehydrogenase</fullName>
        <ecNumber evidence="2">1.2.1.88</ecNumber>
    </recommendedName>
</protein>
<dbReference type="EC" id="1.2.1.88" evidence="2"/>
<proteinExistence type="predicted"/>
<evidence type="ECO:0000256" key="2">
    <source>
        <dbReference type="ARBA" id="ARBA00012884"/>
    </source>
</evidence>
<reference evidence="8 9" key="1">
    <citation type="submission" date="2018-11" db="EMBL/GenBank/DDBJ databases">
        <authorList>
            <person name="Li F."/>
        </authorList>
    </citation>
    <scope>NUCLEOTIDE SEQUENCE [LARGE SCALE GENOMIC DNA]</scope>
    <source>
        <strain evidence="8 9">YS17T</strain>
    </source>
</reference>
<comment type="caution">
    <text evidence="8">The sequence shown here is derived from an EMBL/GenBank/DDBJ whole genome shotgun (WGS) entry which is preliminary data.</text>
</comment>
<dbReference type="OrthoDB" id="6882680at2"/>
<evidence type="ECO:0000256" key="6">
    <source>
        <dbReference type="SAM" id="MobiDB-lite"/>
    </source>
</evidence>
<comment type="pathway">
    <text evidence="1">Amino-acid degradation; L-proline degradation into L-glutamate; L-glutamate from L-proline: step 2/2.</text>
</comment>
<dbReference type="SUPFAM" id="SSF53720">
    <property type="entry name" value="ALDH-like"/>
    <property type="match status" value="1"/>
</dbReference>
<dbReference type="InterPro" id="IPR016162">
    <property type="entry name" value="Ald_DH_N"/>
</dbReference>
<comment type="catalytic activity">
    <reaction evidence="5">
        <text>L-glutamate 5-semialdehyde + NAD(+) + H2O = L-glutamate + NADH + 2 H(+)</text>
        <dbReference type="Rhea" id="RHEA:30235"/>
        <dbReference type="ChEBI" id="CHEBI:15377"/>
        <dbReference type="ChEBI" id="CHEBI:15378"/>
        <dbReference type="ChEBI" id="CHEBI:29985"/>
        <dbReference type="ChEBI" id="CHEBI:57540"/>
        <dbReference type="ChEBI" id="CHEBI:57945"/>
        <dbReference type="ChEBI" id="CHEBI:58066"/>
        <dbReference type="EC" id="1.2.1.88"/>
    </reaction>
</comment>
<dbReference type="FunFam" id="3.40.309.10:FF:000005">
    <property type="entry name" value="1-pyrroline-5-carboxylate dehydrogenase 1"/>
    <property type="match status" value="1"/>
</dbReference>
<dbReference type="InterPro" id="IPR050485">
    <property type="entry name" value="Proline_metab_enzyme"/>
</dbReference>
<evidence type="ECO:0000256" key="1">
    <source>
        <dbReference type="ARBA" id="ARBA00004786"/>
    </source>
</evidence>
<sequence>MPSEMAIRSRSATASARPWSASGANRTRRVSVESRSSLCTSPPSPGPPVAAVYPALRPDRVELVVRRPFSGPAPVTTVLQGTPPLGFQIYSAICLATSPRTTTRAGTDMTEPTVNYASSSLGDDALEAAFEEALRAIRAERPAPQPLVIGGEELHTGDVIVREDPCHAGVVIGAAHVATTEDVTRAVAAAKTAAGPWRRTPYAERVAMLRAAREDIAQEIAYLSAVVSAETGKTRLEAVGEATEVLDMIAHYCDLMIENDGYCAPLKPSGGDTNFDVMVPYGAFAVISPFNFPVALSIGMMVAALVTGNTVVLKPSDKTPRSTAEIAAILRRHLPAGVLNVLNGGAGVGQALAKSDVDGIAFTGSAHVGWELVATRSPSGLPRPVLAEMGGQNPAIVAASADLEAAAQGIVRSAFGLSGQKCSACRRVVVDRRVADDLIDALVRETEKLVVGDPLDRDSNLGPVIDDSIAARIDEAIATAQQDGRVVTGGRIDRPGNFFAPIIVTDLPLGHRLTREELFAPFLAVTAVDDFDAALAEANAVDYGLSAGVFTGEQAEIDRFLDEIQAGVIYVNRAAGATTGAWPGVQSFCGWKLSGSTGKGGLGLWYLPGFMKEQSRTFAGQQ</sequence>
<dbReference type="Gene3D" id="3.40.605.10">
    <property type="entry name" value="Aldehyde Dehydrogenase, Chain A, domain 1"/>
    <property type="match status" value="1"/>
</dbReference>
<dbReference type="EMBL" id="RQJX01000008">
    <property type="protein sequence ID" value="RQN08205.1"/>
    <property type="molecule type" value="Genomic_DNA"/>
</dbReference>
<dbReference type="InterPro" id="IPR016161">
    <property type="entry name" value="Ald_DH/histidinol_DH"/>
</dbReference>
<dbReference type="GO" id="GO:0003842">
    <property type="term" value="F:L-glutamate gamma-semialdehyde dehydrogenase activity"/>
    <property type="evidence" value="ECO:0007669"/>
    <property type="project" value="UniProtKB-EC"/>
</dbReference>
<keyword evidence="3" id="KW-0560">Oxidoreductase</keyword>
<dbReference type="Gene3D" id="3.40.309.10">
    <property type="entry name" value="Aldehyde Dehydrogenase, Chain A, domain 2"/>
    <property type="match status" value="1"/>
</dbReference>
<feature type="region of interest" description="Disordered" evidence="6">
    <location>
        <begin position="1"/>
        <end position="48"/>
    </location>
</feature>
<dbReference type="Proteomes" id="UP000275225">
    <property type="component" value="Unassembled WGS sequence"/>
</dbReference>
<name>A0A3N6X276_9ACTN</name>
<evidence type="ECO:0000256" key="4">
    <source>
        <dbReference type="ARBA" id="ARBA00023027"/>
    </source>
</evidence>
<dbReference type="InterPro" id="IPR015590">
    <property type="entry name" value="Aldehyde_DH_dom"/>
</dbReference>
<organism evidence="8 9">
    <name type="scientific">Aeromicrobium camelliae</name>
    <dbReference type="NCBI Taxonomy" id="1538144"/>
    <lineage>
        <taxon>Bacteria</taxon>
        <taxon>Bacillati</taxon>
        <taxon>Actinomycetota</taxon>
        <taxon>Actinomycetes</taxon>
        <taxon>Propionibacteriales</taxon>
        <taxon>Nocardioidaceae</taxon>
        <taxon>Aeromicrobium</taxon>
    </lineage>
</organism>
<gene>
    <name evidence="8" type="ORF">EHW97_07805</name>
</gene>
<evidence type="ECO:0000313" key="8">
    <source>
        <dbReference type="EMBL" id="RQN08205.1"/>
    </source>
</evidence>
<dbReference type="AlphaFoldDB" id="A0A3N6X276"/>
<evidence type="ECO:0000259" key="7">
    <source>
        <dbReference type="Pfam" id="PF00171"/>
    </source>
</evidence>
<dbReference type="PANTHER" id="PTHR42862:SF1">
    <property type="entry name" value="DELTA-1-PYRROLINE-5-CARBOXYLATE DEHYDROGENASE 2, ISOFORM A-RELATED"/>
    <property type="match status" value="1"/>
</dbReference>
<dbReference type="GO" id="GO:0009898">
    <property type="term" value="C:cytoplasmic side of plasma membrane"/>
    <property type="evidence" value="ECO:0007669"/>
    <property type="project" value="TreeGrafter"/>
</dbReference>
<feature type="compositionally biased region" description="Low complexity" evidence="6">
    <location>
        <begin position="1"/>
        <end position="22"/>
    </location>
</feature>
<feature type="domain" description="Aldehyde dehydrogenase" evidence="7">
    <location>
        <begin position="164"/>
        <end position="601"/>
    </location>
</feature>
<evidence type="ECO:0000256" key="3">
    <source>
        <dbReference type="ARBA" id="ARBA00023002"/>
    </source>
</evidence>
<dbReference type="GO" id="GO:0004657">
    <property type="term" value="F:proline dehydrogenase activity"/>
    <property type="evidence" value="ECO:0007669"/>
    <property type="project" value="UniProtKB-ARBA"/>
</dbReference>
<keyword evidence="4" id="KW-0520">NAD</keyword>
<dbReference type="InterPro" id="IPR016160">
    <property type="entry name" value="Ald_DH_CS_CYS"/>
</dbReference>
<dbReference type="PROSITE" id="PS00070">
    <property type="entry name" value="ALDEHYDE_DEHYDR_CYS"/>
    <property type="match status" value="1"/>
</dbReference>
<dbReference type="Pfam" id="PF00171">
    <property type="entry name" value="Aldedh"/>
    <property type="match status" value="1"/>
</dbReference>
<accession>A0A3N6X276</accession>
<dbReference type="GO" id="GO:0010133">
    <property type="term" value="P:L-proline catabolic process to L-glutamate"/>
    <property type="evidence" value="ECO:0007669"/>
    <property type="project" value="TreeGrafter"/>
</dbReference>
<dbReference type="InterPro" id="IPR016163">
    <property type="entry name" value="Ald_DH_C"/>
</dbReference>
<dbReference type="PANTHER" id="PTHR42862">
    <property type="entry name" value="DELTA-1-PYRROLINE-5-CARBOXYLATE DEHYDROGENASE 1, ISOFORM A-RELATED"/>
    <property type="match status" value="1"/>
</dbReference>
<keyword evidence="9" id="KW-1185">Reference proteome</keyword>